<feature type="domain" description="Peptidase M16 N-terminal" evidence="3">
    <location>
        <begin position="47"/>
        <end position="182"/>
    </location>
</feature>
<sequence length="917" mass="100344">MIRALCVALAISLAGPALAADKPAAAAPFNPDIPYQKHILPNGLTLLIHEDHKAPIVAVNVWYHVGSKDERPGRTGFAHLFEHLMFNGSENHDDEFFRPLEAVGASKMNGTTWYDRTNYFENVPTSALDLTLWLESDRMGHLAGAISQAKLDEQRGVVLNEKGQDENEPYGGAQELIAAATYPAGHPYSWTSIGSETDLKAATVDDVKQWFAEHYGAANAVLVIAGDVNPEDIKKKVELYFGDIPSGPPRTRAEAWVAKMSGIKRAAMQDRVPQARIFKVWNVPGFCEQDTNLLALASEILAGGKTSRLYQRLVYRDRLATSINAGLGPFEIGSQFTIDAMVAPGADPVAVEKVIDEEVARFLKDGPTAKELARVRTGAQADFIRGLERIDGFSGKSSTLAQYEVYCGDAQWYKREFQWIAQASPQAVRKVSQDWLSDGQFVLTVEPIPDYEAAKTGADRSKLPAVGAAPALELPPLQRAKLSNGIEVILAERHAAPIVHMSLLFDAGQAADPRDRPGTARMTLEMLDEGAGTRNVLEVAERKEELSAQIGAQSNLDTSFILLNSLKAKLPESLDLVADIVRRPHFPAAELERLRAQRLAAIQQEKSQPQGMATRLYPSLIYGADHPYGGTRSGNGTEASVQAITVEDLKRFHARWIRPDDARILIVGDTTMAEAKPLLERAFGDWKSPAEARPVKDVPKVAPQTAPRLFLVNKRDAGQTLLLGAHLAPPITDPDETAMNLASSVFGGMFISRLNLNLREDKHWSYSAGSQLGSSRGQRPFVVYTQVQTDRTADSVKEILKELRDITRDKPINATELKLATDNLVVGLPGENETSAEVASSFLNILQYGLKDSYYNDLVPLAQGITDAQVNAAAKKLIHPEQLTWIVVGDLAKIEEPIRALKLGEVKVLDADGKLLR</sequence>
<feature type="signal peptide" evidence="2">
    <location>
        <begin position="1"/>
        <end position="19"/>
    </location>
</feature>
<accession>A0A4S3K336</accession>
<dbReference type="InterPro" id="IPR050361">
    <property type="entry name" value="MPP/UQCRC_Complex"/>
</dbReference>
<name>A0A4S3K336_9GAMM</name>
<dbReference type="Pfam" id="PF00675">
    <property type="entry name" value="Peptidase_M16"/>
    <property type="match status" value="2"/>
</dbReference>
<feature type="chain" id="PRO_5030100169" evidence="2">
    <location>
        <begin position="20"/>
        <end position="917"/>
    </location>
</feature>
<protein>
    <submittedName>
        <fullName evidence="5">Zinc protease</fullName>
    </submittedName>
</protein>
<comment type="similarity">
    <text evidence="1">Belongs to the peptidase M16 family.</text>
</comment>
<reference evidence="5 6" key="1">
    <citation type="submission" date="2019-03" db="EMBL/GenBank/DDBJ databases">
        <title>Genomic Encyclopedia of Type Strains, Phase IV (KMG-IV): sequencing the most valuable type-strain genomes for metagenomic binning, comparative biology and taxonomic classification.</title>
        <authorList>
            <person name="Goeker M."/>
        </authorList>
    </citation>
    <scope>NUCLEOTIDE SEQUENCE [LARGE SCALE GENOMIC DNA]</scope>
    <source>
        <strain evidence="5 6">DSM 26377</strain>
    </source>
</reference>
<feature type="domain" description="Peptidase M16 C-terminal" evidence="4">
    <location>
        <begin position="644"/>
        <end position="821"/>
    </location>
</feature>
<dbReference type="Proteomes" id="UP000295341">
    <property type="component" value="Unassembled WGS sequence"/>
</dbReference>
<dbReference type="RefSeq" id="WP_133881884.1">
    <property type="nucleotide sequence ID" value="NZ_MWIN01000017.1"/>
</dbReference>
<evidence type="ECO:0000259" key="3">
    <source>
        <dbReference type="Pfam" id="PF00675"/>
    </source>
</evidence>
<organism evidence="5 6">
    <name type="scientific">Panacagrimonas perspica</name>
    <dbReference type="NCBI Taxonomy" id="381431"/>
    <lineage>
        <taxon>Bacteria</taxon>
        <taxon>Pseudomonadati</taxon>
        <taxon>Pseudomonadota</taxon>
        <taxon>Gammaproteobacteria</taxon>
        <taxon>Nevskiales</taxon>
        <taxon>Nevskiaceae</taxon>
        <taxon>Panacagrimonas</taxon>
    </lineage>
</organism>
<evidence type="ECO:0000256" key="1">
    <source>
        <dbReference type="ARBA" id="ARBA00007261"/>
    </source>
</evidence>
<keyword evidence="5" id="KW-0645">Protease</keyword>
<proteinExistence type="inferred from homology"/>
<dbReference type="Pfam" id="PF05193">
    <property type="entry name" value="Peptidase_M16_C"/>
    <property type="match status" value="2"/>
</dbReference>
<dbReference type="OrthoDB" id="9811314at2"/>
<evidence type="ECO:0000313" key="5">
    <source>
        <dbReference type="EMBL" id="TDU28331.1"/>
    </source>
</evidence>
<dbReference type="GO" id="GO:0008233">
    <property type="term" value="F:peptidase activity"/>
    <property type="evidence" value="ECO:0007669"/>
    <property type="project" value="UniProtKB-KW"/>
</dbReference>
<dbReference type="SUPFAM" id="SSF63411">
    <property type="entry name" value="LuxS/MPP-like metallohydrolase"/>
    <property type="match status" value="4"/>
</dbReference>
<dbReference type="InterPro" id="IPR007863">
    <property type="entry name" value="Peptidase_M16_C"/>
</dbReference>
<keyword evidence="2" id="KW-0732">Signal</keyword>
<dbReference type="InterPro" id="IPR011765">
    <property type="entry name" value="Pept_M16_N"/>
</dbReference>
<keyword evidence="5" id="KW-0378">Hydrolase</keyword>
<dbReference type="AlphaFoldDB" id="A0A4S3K336"/>
<gene>
    <name evidence="5" type="ORF">DFR24_2700</name>
</gene>
<dbReference type="InterPro" id="IPR011249">
    <property type="entry name" value="Metalloenz_LuxS/M16"/>
</dbReference>
<dbReference type="PANTHER" id="PTHR11851:SF49">
    <property type="entry name" value="MITOCHONDRIAL-PROCESSING PEPTIDASE SUBUNIT ALPHA"/>
    <property type="match status" value="1"/>
</dbReference>
<dbReference type="Gene3D" id="3.30.830.10">
    <property type="entry name" value="Metalloenzyme, LuxS/M16 peptidase-like"/>
    <property type="match status" value="4"/>
</dbReference>
<dbReference type="GO" id="GO:0006508">
    <property type="term" value="P:proteolysis"/>
    <property type="evidence" value="ECO:0007669"/>
    <property type="project" value="UniProtKB-KW"/>
</dbReference>
<evidence type="ECO:0000256" key="2">
    <source>
        <dbReference type="SAM" id="SignalP"/>
    </source>
</evidence>
<evidence type="ECO:0000313" key="6">
    <source>
        <dbReference type="Proteomes" id="UP000295341"/>
    </source>
</evidence>
<dbReference type="EMBL" id="SOBT01000009">
    <property type="protein sequence ID" value="TDU28331.1"/>
    <property type="molecule type" value="Genomic_DNA"/>
</dbReference>
<comment type="caution">
    <text evidence="5">The sequence shown here is derived from an EMBL/GenBank/DDBJ whole genome shotgun (WGS) entry which is preliminary data.</text>
</comment>
<keyword evidence="6" id="KW-1185">Reference proteome</keyword>
<dbReference type="GO" id="GO:0046872">
    <property type="term" value="F:metal ion binding"/>
    <property type="evidence" value="ECO:0007669"/>
    <property type="project" value="InterPro"/>
</dbReference>
<dbReference type="PANTHER" id="PTHR11851">
    <property type="entry name" value="METALLOPROTEASE"/>
    <property type="match status" value="1"/>
</dbReference>
<feature type="domain" description="Peptidase M16 C-terminal" evidence="4">
    <location>
        <begin position="202"/>
        <end position="377"/>
    </location>
</feature>
<evidence type="ECO:0000259" key="4">
    <source>
        <dbReference type="Pfam" id="PF05193"/>
    </source>
</evidence>
<feature type="domain" description="Peptidase M16 N-terminal" evidence="3">
    <location>
        <begin position="488"/>
        <end position="615"/>
    </location>
</feature>